<sequence>MSICPATFGDLQFSVLSCLICLVFRLRQFTSFLHDYNFIALCPIWQESKVSAYDSMHSVDSVHMDNSIDFSMIQIYGMDGIMAALFHRSPRICPVPKSVPH</sequence>
<evidence type="ECO:0000313" key="2">
    <source>
        <dbReference type="Proteomes" id="UP000324800"/>
    </source>
</evidence>
<protein>
    <submittedName>
        <fullName evidence="1">Uncharacterized protein</fullName>
    </submittedName>
</protein>
<dbReference type="Proteomes" id="UP000324800">
    <property type="component" value="Unassembled WGS sequence"/>
</dbReference>
<proteinExistence type="predicted"/>
<evidence type="ECO:0000313" key="1">
    <source>
        <dbReference type="EMBL" id="KAA6380486.1"/>
    </source>
</evidence>
<dbReference type="AlphaFoldDB" id="A0A5J4VD58"/>
<accession>A0A5J4VD58</accession>
<dbReference type="EMBL" id="SNRW01007870">
    <property type="protein sequence ID" value="KAA6380486.1"/>
    <property type="molecule type" value="Genomic_DNA"/>
</dbReference>
<comment type="caution">
    <text evidence="1">The sequence shown here is derived from an EMBL/GenBank/DDBJ whole genome shotgun (WGS) entry which is preliminary data.</text>
</comment>
<organism evidence="1 2">
    <name type="scientific">Streblomastix strix</name>
    <dbReference type="NCBI Taxonomy" id="222440"/>
    <lineage>
        <taxon>Eukaryota</taxon>
        <taxon>Metamonada</taxon>
        <taxon>Preaxostyla</taxon>
        <taxon>Oxymonadida</taxon>
        <taxon>Streblomastigidae</taxon>
        <taxon>Streblomastix</taxon>
    </lineage>
</organism>
<gene>
    <name evidence="1" type="ORF">EZS28_023986</name>
</gene>
<name>A0A5J4VD58_9EUKA</name>
<reference evidence="1 2" key="1">
    <citation type="submission" date="2019-03" db="EMBL/GenBank/DDBJ databases">
        <title>Single cell metagenomics reveals metabolic interactions within the superorganism composed of flagellate Streblomastix strix and complex community of Bacteroidetes bacteria on its surface.</title>
        <authorList>
            <person name="Treitli S.C."/>
            <person name="Kolisko M."/>
            <person name="Husnik F."/>
            <person name="Keeling P."/>
            <person name="Hampl V."/>
        </authorList>
    </citation>
    <scope>NUCLEOTIDE SEQUENCE [LARGE SCALE GENOMIC DNA]</scope>
    <source>
        <strain evidence="1">ST1C</strain>
    </source>
</reference>